<organism evidence="2 3">
    <name type="scientific">Pleurodeles waltl</name>
    <name type="common">Iberian ribbed newt</name>
    <dbReference type="NCBI Taxonomy" id="8319"/>
    <lineage>
        <taxon>Eukaryota</taxon>
        <taxon>Metazoa</taxon>
        <taxon>Chordata</taxon>
        <taxon>Craniata</taxon>
        <taxon>Vertebrata</taxon>
        <taxon>Euteleostomi</taxon>
        <taxon>Amphibia</taxon>
        <taxon>Batrachia</taxon>
        <taxon>Caudata</taxon>
        <taxon>Salamandroidea</taxon>
        <taxon>Salamandridae</taxon>
        <taxon>Pleurodelinae</taxon>
        <taxon>Pleurodeles</taxon>
    </lineage>
</organism>
<feature type="region of interest" description="Disordered" evidence="1">
    <location>
        <begin position="1"/>
        <end position="23"/>
    </location>
</feature>
<evidence type="ECO:0000256" key="1">
    <source>
        <dbReference type="SAM" id="MobiDB-lite"/>
    </source>
</evidence>
<dbReference type="EMBL" id="JANPWB010000004">
    <property type="protein sequence ID" value="KAJ1193947.1"/>
    <property type="molecule type" value="Genomic_DNA"/>
</dbReference>
<accession>A0AAV7UZH1</accession>
<keyword evidence="3" id="KW-1185">Reference proteome</keyword>
<evidence type="ECO:0000313" key="3">
    <source>
        <dbReference type="Proteomes" id="UP001066276"/>
    </source>
</evidence>
<sequence length="339" mass="37417">MPESLRGESGGRPRGTAEVHTAACRSTRRHCAGRGSRVIVHSDGTLSLDRRRQEREEAKLLVQTVTLEASSRSGSPCVTEGIKLSGVHAPCREAVLGGLHVGGEGAVESCSGAGGVEQNMIGGETYPTSKIFSCYTPTHGAYSRLDRFLLANDGSLDIRQVVYQVRSLSDHAPLLLECETCIPKPAIPLWRQCPDLLGDPEYKQDLQGVLNGYFSANWGTATTRGIEWEALKIVIRGESLSKTYGIRKRLDRELTQQEDVLTALERQVHNGDASESDCLEVRGRIVDLWDRLDNYVHRNYRQRLFREGDRSGVCWLGFSGGSVPFPSSRCSAVLLEKRF</sequence>
<name>A0AAV7UZH1_PLEWA</name>
<comment type="caution">
    <text evidence="2">The sequence shown here is derived from an EMBL/GenBank/DDBJ whole genome shotgun (WGS) entry which is preliminary data.</text>
</comment>
<protein>
    <submittedName>
        <fullName evidence="2">Uncharacterized protein</fullName>
    </submittedName>
</protein>
<reference evidence="2" key="1">
    <citation type="journal article" date="2022" name="bioRxiv">
        <title>Sequencing and chromosome-scale assembly of the giantPleurodeles waltlgenome.</title>
        <authorList>
            <person name="Brown T."/>
            <person name="Elewa A."/>
            <person name="Iarovenko S."/>
            <person name="Subramanian E."/>
            <person name="Araus A.J."/>
            <person name="Petzold A."/>
            <person name="Susuki M."/>
            <person name="Suzuki K.-i.T."/>
            <person name="Hayashi T."/>
            <person name="Toyoda A."/>
            <person name="Oliveira C."/>
            <person name="Osipova E."/>
            <person name="Leigh N.D."/>
            <person name="Simon A."/>
            <person name="Yun M.H."/>
        </authorList>
    </citation>
    <scope>NUCLEOTIDE SEQUENCE</scope>
    <source>
        <strain evidence="2">20211129_DDA</strain>
        <tissue evidence="2">Liver</tissue>
    </source>
</reference>
<evidence type="ECO:0000313" key="2">
    <source>
        <dbReference type="EMBL" id="KAJ1193947.1"/>
    </source>
</evidence>
<proteinExistence type="predicted"/>
<gene>
    <name evidence="2" type="ORF">NDU88_003242</name>
</gene>
<dbReference type="Proteomes" id="UP001066276">
    <property type="component" value="Chromosome 2_2"/>
</dbReference>
<feature type="compositionally biased region" description="Basic and acidic residues" evidence="1">
    <location>
        <begin position="1"/>
        <end position="17"/>
    </location>
</feature>
<dbReference type="AlphaFoldDB" id="A0AAV7UZH1"/>